<name>A0ABT9ZBY3_9BACI</name>
<organism evidence="1 2">
    <name type="scientific">Metabacillus malikii</name>
    <dbReference type="NCBI Taxonomy" id="1504265"/>
    <lineage>
        <taxon>Bacteria</taxon>
        <taxon>Bacillati</taxon>
        <taxon>Bacillota</taxon>
        <taxon>Bacilli</taxon>
        <taxon>Bacillales</taxon>
        <taxon>Bacillaceae</taxon>
        <taxon>Metabacillus</taxon>
    </lineage>
</organism>
<evidence type="ECO:0000313" key="2">
    <source>
        <dbReference type="Proteomes" id="UP001234495"/>
    </source>
</evidence>
<accession>A0ABT9ZBY3</accession>
<proteinExistence type="predicted"/>
<gene>
    <name evidence="1" type="ORF">J2S19_000680</name>
</gene>
<reference evidence="1 2" key="1">
    <citation type="submission" date="2023-07" db="EMBL/GenBank/DDBJ databases">
        <title>Genomic Encyclopedia of Type Strains, Phase IV (KMG-IV): sequencing the most valuable type-strain genomes for metagenomic binning, comparative biology and taxonomic classification.</title>
        <authorList>
            <person name="Goeker M."/>
        </authorList>
    </citation>
    <scope>NUCLEOTIDE SEQUENCE [LARGE SCALE GENOMIC DNA]</scope>
    <source>
        <strain evidence="1 2">DSM 29005</strain>
    </source>
</reference>
<comment type="caution">
    <text evidence="1">The sequence shown here is derived from an EMBL/GenBank/DDBJ whole genome shotgun (WGS) entry which is preliminary data.</text>
</comment>
<sequence length="35" mass="3980">MLSSHPLFFGGYIILSNKQAKTSHTIIQISMDRML</sequence>
<keyword evidence="2" id="KW-1185">Reference proteome</keyword>
<dbReference type="EMBL" id="JAUSUD010000002">
    <property type="protein sequence ID" value="MDQ0229429.1"/>
    <property type="molecule type" value="Genomic_DNA"/>
</dbReference>
<protein>
    <submittedName>
        <fullName evidence="1">Uncharacterized protein</fullName>
    </submittedName>
</protein>
<evidence type="ECO:0000313" key="1">
    <source>
        <dbReference type="EMBL" id="MDQ0229429.1"/>
    </source>
</evidence>
<dbReference type="Proteomes" id="UP001234495">
    <property type="component" value="Unassembled WGS sequence"/>
</dbReference>